<dbReference type="AlphaFoldDB" id="A0A3N1D0A1"/>
<dbReference type="Gene3D" id="3.40.50.150">
    <property type="entry name" value="Vaccinia Virus protein VP39"/>
    <property type="match status" value="1"/>
</dbReference>
<dbReference type="EMBL" id="RJKE01000001">
    <property type="protein sequence ID" value="ROO86954.1"/>
    <property type="molecule type" value="Genomic_DNA"/>
</dbReference>
<dbReference type="RefSeq" id="WP_123666304.1">
    <property type="nucleotide sequence ID" value="NZ_RJKE01000001.1"/>
</dbReference>
<reference evidence="2 3" key="1">
    <citation type="submission" date="2018-11" db="EMBL/GenBank/DDBJ databases">
        <title>Sequencing the genomes of 1000 actinobacteria strains.</title>
        <authorList>
            <person name="Klenk H.-P."/>
        </authorList>
    </citation>
    <scope>NUCLEOTIDE SEQUENCE [LARGE SCALE GENOMIC DNA]</scope>
    <source>
        <strain evidence="2 3">DSM 44254</strain>
    </source>
</reference>
<dbReference type="CDD" id="cd02440">
    <property type="entry name" value="AdoMet_MTases"/>
    <property type="match status" value="1"/>
</dbReference>
<keyword evidence="3" id="KW-1185">Reference proteome</keyword>
<dbReference type="InterPro" id="IPR006764">
    <property type="entry name" value="SAM_dep_MeTrfase_SAV2177_type"/>
</dbReference>
<gene>
    <name evidence="2" type="ORF">EDD29_4540</name>
</gene>
<name>A0A3N1D0A1_9ACTN</name>
<dbReference type="InterPro" id="IPR029063">
    <property type="entry name" value="SAM-dependent_MTases_sf"/>
</dbReference>
<organism evidence="2 3">
    <name type="scientific">Actinocorallia herbida</name>
    <dbReference type="NCBI Taxonomy" id="58109"/>
    <lineage>
        <taxon>Bacteria</taxon>
        <taxon>Bacillati</taxon>
        <taxon>Actinomycetota</taxon>
        <taxon>Actinomycetes</taxon>
        <taxon>Streptosporangiales</taxon>
        <taxon>Thermomonosporaceae</taxon>
        <taxon>Actinocorallia</taxon>
    </lineage>
</organism>
<comment type="caution">
    <text evidence="2">The sequence shown here is derived from an EMBL/GenBank/DDBJ whole genome shotgun (WGS) entry which is preliminary data.</text>
</comment>
<evidence type="ECO:0000313" key="3">
    <source>
        <dbReference type="Proteomes" id="UP000272400"/>
    </source>
</evidence>
<evidence type="ECO:0000313" key="2">
    <source>
        <dbReference type="EMBL" id="ROO86954.1"/>
    </source>
</evidence>
<dbReference type="Pfam" id="PF04672">
    <property type="entry name" value="Methyltransf_19"/>
    <property type="match status" value="1"/>
</dbReference>
<dbReference type="Proteomes" id="UP000272400">
    <property type="component" value="Unassembled WGS sequence"/>
</dbReference>
<accession>A0A3N1D0A1</accession>
<evidence type="ECO:0000256" key="1">
    <source>
        <dbReference type="SAM" id="MobiDB-lite"/>
    </source>
</evidence>
<dbReference type="OrthoDB" id="3216820at2"/>
<keyword evidence="2" id="KW-0808">Transferase</keyword>
<dbReference type="PIRSF" id="PIRSF017393">
    <property type="entry name" value="MTase_SAV2177"/>
    <property type="match status" value="1"/>
</dbReference>
<dbReference type="SUPFAM" id="SSF53335">
    <property type="entry name" value="S-adenosyl-L-methionine-dependent methyltransferases"/>
    <property type="match status" value="1"/>
</dbReference>
<feature type="region of interest" description="Disordered" evidence="1">
    <location>
        <begin position="255"/>
        <end position="276"/>
    </location>
</feature>
<dbReference type="GO" id="GO:0032259">
    <property type="term" value="P:methylation"/>
    <property type="evidence" value="ECO:0007669"/>
    <property type="project" value="UniProtKB-KW"/>
</dbReference>
<keyword evidence="2" id="KW-0489">Methyltransferase</keyword>
<proteinExistence type="predicted"/>
<sequence>MSERVPGPIDPTVPNFARVMDYLVGGKDNFAVDRALGDELLAIMPEVPLMTAELNGFLHRAVAYLVGQGVDQFVDVGCGLPVHGSIHQVLEGLGVPGRVVCVDEDPVAALYGQAIVANDGKRSLAGRPVVRVLRADPRDPDAMLDHPDLAGFLDLRRPTAFVVRAVLAVYSDEVAASVAARLADRLAPGGHLVIAHVVRDPCEATTSDMIELFNRDGLLDGRRNQVRSGTEVARYFDGLDLIDPGVVPLSQWRPHLAGSTPHPDASWSVGGVARKP</sequence>
<protein>
    <submittedName>
        <fullName evidence="2">S-adenosyl methyltransferase</fullName>
    </submittedName>
</protein>
<dbReference type="GO" id="GO:0008168">
    <property type="term" value="F:methyltransferase activity"/>
    <property type="evidence" value="ECO:0007669"/>
    <property type="project" value="UniProtKB-KW"/>
</dbReference>